<name>G7V5N2_THELD</name>
<dbReference type="InterPro" id="IPR007208">
    <property type="entry name" value="MrpF/PhaF-like"/>
</dbReference>
<dbReference type="Proteomes" id="UP000005868">
    <property type="component" value="Chromosome"/>
</dbReference>
<evidence type="ECO:0000256" key="4">
    <source>
        <dbReference type="ARBA" id="ARBA00022475"/>
    </source>
</evidence>
<evidence type="ECO:0000256" key="8">
    <source>
        <dbReference type="SAM" id="Phobius"/>
    </source>
</evidence>
<keyword evidence="10" id="KW-1185">Reference proteome</keyword>
<dbReference type="OrthoDB" id="9799958at2"/>
<keyword evidence="7 8" id="KW-0472">Membrane</keyword>
<evidence type="ECO:0000313" key="10">
    <source>
        <dbReference type="Proteomes" id="UP000005868"/>
    </source>
</evidence>
<keyword evidence="6 8" id="KW-1133">Transmembrane helix</keyword>
<feature type="transmembrane region" description="Helical" evidence="8">
    <location>
        <begin position="6"/>
        <end position="26"/>
    </location>
</feature>
<evidence type="ECO:0000313" key="9">
    <source>
        <dbReference type="EMBL" id="AER66942.1"/>
    </source>
</evidence>
<feature type="transmembrane region" description="Helical" evidence="8">
    <location>
        <begin position="38"/>
        <end position="58"/>
    </location>
</feature>
<protein>
    <submittedName>
        <fullName evidence="9">Membrane bound hydrogenase subunit mbhB</fullName>
    </submittedName>
</protein>
<reference evidence="9 10" key="2">
    <citation type="journal article" date="2012" name="Stand. Genomic Sci.">
        <title>Genome sequence of the moderately thermophilic, amino-acid-degrading and sulfur-reducing bacterium Thermovirga lienii type strain (Cas60314(T)).</title>
        <authorList>
            <person name="Goker M."/>
            <person name="Saunders E."/>
            <person name="Lapidus A."/>
            <person name="Nolan M."/>
            <person name="Lucas S."/>
            <person name="Hammon N."/>
            <person name="Deshpande S."/>
            <person name="Cheng J.F."/>
            <person name="Han C."/>
            <person name="Tapia R."/>
            <person name="Goodwin L.A."/>
            <person name="Pitluck S."/>
            <person name="Liolios K."/>
            <person name="Mavromatis K."/>
            <person name="Pagani I."/>
            <person name="Ivanova N."/>
            <person name="Mikhailova N."/>
            <person name="Pati A."/>
            <person name="Chen A."/>
            <person name="Palaniappan K."/>
            <person name="Land M."/>
            <person name="Chang Y.J."/>
            <person name="Jeffries C.D."/>
            <person name="Brambilla E.M."/>
            <person name="Rohde M."/>
            <person name="Spring S."/>
            <person name="Detter J.C."/>
            <person name="Woyke T."/>
            <person name="Bristow J."/>
            <person name="Eisen J.A."/>
            <person name="Markowitz V."/>
            <person name="Hugenholtz P."/>
            <person name="Kyrpides N.C."/>
            <person name="Klenk H.P."/>
        </authorList>
    </citation>
    <scope>NUCLEOTIDE SEQUENCE [LARGE SCALE GENOMIC DNA]</scope>
    <source>
        <strain evidence="10">ATCC BAA-1197 / DSM 17291 / Cas60314</strain>
    </source>
</reference>
<dbReference type="AlphaFoldDB" id="G7V5N2"/>
<dbReference type="eggNOG" id="COG2212">
    <property type="taxonomic scope" value="Bacteria"/>
</dbReference>
<gene>
    <name evidence="9" type="ordered locus">Tlie_1211</name>
</gene>
<evidence type="ECO:0000256" key="1">
    <source>
        <dbReference type="ARBA" id="ARBA00004651"/>
    </source>
</evidence>
<feature type="transmembrane region" description="Helical" evidence="8">
    <location>
        <begin position="64"/>
        <end position="82"/>
    </location>
</feature>
<evidence type="ECO:0000256" key="5">
    <source>
        <dbReference type="ARBA" id="ARBA00022692"/>
    </source>
</evidence>
<keyword evidence="4" id="KW-1003">Cell membrane</keyword>
<evidence type="ECO:0000256" key="7">
    <source>
        <dbReference type="ARBA" id="ARBA00023136"/>
    </source>
</evidence>
<dbReference type="PANTHER" id="PTHR34702:SF1">
    <property type="entry name" value="NA(+)_H(+) ANTIPORTER SUBUNIT F"/>
    <property type="match status" value="1"/>
</dbReference>
<dbReference type="HOGENOM" id="CLU_125825_2_2_0"/>
<dbReference type="NCBIfam" id="NF009242">
    <property type="entry name" value="PRK12599.1-1"/>
    <property type="match status" value="1"/>
</dbReference>
<proteinExistence type="inferred from homology"/>
<evidence type="ECO:0000256" key="2">
    <source>
        <dbReference type="ARBA" id="ARBA00009212"/>
    </source>
</evidence>
<dbReference type="EMBL" id="CP003096">
    <property type="protein sequence ID" value="AER66942.1"/>
    <property type="molecule type" value="Genomic_DNA"/>
</dbReference>
<keyword evidence="5 8" id="KW-0812">Transmembrane</keyword>
<dbReference type="PANTHER" id="PTHR34702">
    <property type="entry name" value="NA(+)/H(+) ANTIPORTER SUBUNIT F1"/>
    <property type="match status" value="1"/>
</dbReference>
<organism evidence="9 10">
    <name type="scientific">Thermovirga lienii (strain ATCC BAA-1197 / DSM 17291 / Cas60314)</name>
    <dbReference type="NCBI Taxonomy" id="580340"/>
    <lineage>
        <taxon>Bacteria</taxon>
        <taxon>Thermotogati</taxon>
        <taxon>Synergistota</taxon>
        <taxon>Synergistia</taxon>
        <taxon>Synergistales</taxon>
        <taxon>Thermovirgaceae</taxon>
        <taxon>Thermovirga</taxon>
    </lineage>
</organism>
<dbReference type="STRING" id="580340.Tlie_1211"/>
<reference evidence="10" key="1">
    <citation type="submission" date="2011-10" db="EMBL/GenBank/DDBJ databases">
        <title>The complete genome of chromosome of Thermovirga lienii DSM 17291.</title>
        <authorList>
            <consortium name="US DOE Joint Genome Institute (JGI-PGF)"/>
            <person name="Lucas S."/>
            <person name="Copeland A."/>
            <person name="Lapidus A."/>
            <person name="Glavina del Rio T."/>
            <person name="Dalin E."/>
            <person name="Tice H."/>
            <person name="Bruce D."/>
            <person name="Goodwin L."/>
            <person name="Pitluck S."/>
            <person name="Peters L."/>
            <person name="Mikhailova N."/>
            <person name="Saunders E."/>
            <person name="Kyrpides N."/>
            <person name="Mavromatis K."/>
            <person name="Ivanova N."/>
            <person name="Last F.I."/>
            <person name="Brettin T."/>
            <person name="Detter J.C."/>
            <person name="Han C."/>
            <person name="Larimer F."/>
            <person name="Land M."/>
            <person name="Hauser L."/>
            <person name="Markowitz V."/>
            <person name="Cheng J.-F."/>
            <person name="Hugenholtz P."/>
            <person name="Woyke T."/>
            <person name="Wu D."/>
            <person name="Spring S."/>
            <person name="Schroeder M."/>
            <person name="Brambilla E.-M."/>
            <person name="Klenk H.-P."/>
            <person name="Eisen J.A."/>
        </authorList>
    </citation>
    <scope>NUCLEOTIDE SEQUENCE [LARGE SCALE GENOMIC DNA]</scope>
    <source>
        <strain evidence="10">ATCC BAA-1197 / DSM 17291 / Cas60314</strain>
    </source>
</reference>
<comment type="subcellular location">
    <subcellularLocation>
        <location evidence="1">Cell membrane</location>
        <topology evidence="1">Multi-pass membrane protein</topology>
    </subcellularLocation>
</comment>
<dbReference type="GO" id="GO:0005886">
    <property type="term" value="C:plasma membrane"/>
    <property type="evidence" value="ECO:0007669"/>
    <property type="project" value="UniProtKB-SubCell"/>
</dbReference>
<sequence length="86" mass="9076">MTLTVFMWAAGIIALCAFLMSGRLIAGPTVADRAVALDSMNTLVVALMILLAVVYDSVVMVDVAIVYAGLSFVGTLFLARYIEGGM</sequence>
<dbReference type="Pfam" id="PF04066">
    <property type="entry name" value="MrpF_PhaF"/>
    <property type="match status" value="1"/>
</dbReference>
<dbReference type="GO" id="GO:0015385">
    <property type="term" value="F:sodium:proton antiporter activity"/>
    <property type="evidence" value="ECO:0007669"/>
    <property type="project" value="TreeGrafter"/>
</dbReference>
<keyword evidence="3" id="KW-0813">Transport</keyword>
<dbReference type="KEGG" id="tli:Tlie_1211"/>
<comment type="similarity">
    <text evidence="2">Belongs to the CPA3 antiporters (TC 2.A.63) subunit F family.</text>
</comment>
<evidence type="ECO:0000256" key="6">
    <source>
        <dbReference type="ARBA" id="ARBA00022989"/>
    </source>
</evidence>
<accession>G7V5N2</accession>
<evidence type="ECO:0000256" key="3">
    <source>
        <dbReference type="ARBA" id="ARBA00022448"/>
    </source>
</evidence>